<evidence type="ECO:0000256" key="3">
    <source>
        <dbReference type="SAM" id="MobiDB-lite"/>
    </source>
</evidence>
<evidence type="ECO:0000313" key="5">
    <source>
        <dbReference type="EMBL" id="RYC70034.1"/>
    </source>
</evidence>
<dbReference type="GO" id="GO:0000166">
    <property type="term" value="F:nucleotide binding"/>
    <property type="evidence" value="ECO:0007669"/>
    <property type="project" value="UniProtKB-KW"/>
</dbReference>
<dbReference type="Gene3D" id="3.30.70.2220">
    <property type="entry name" value="CRISPR-Cas system, Cmr2 subunit, D1 domain, cysteine cluster"/>
    <property type="match status" value="1"/>
</dbReference>
<dbReference type="InterPro" id="IPR024615">
    <property type="entry name" value="CRISPR-assoc_Cmr2_N"/>
</dbReference>
<name>A0A4Q2UL48_9BACT</name>
<proteinExistence type="predicted"/>
<dbReference type="PROSITE" id="PS50887">
    <property type="entry name" value="GGDEF"/>
    <property type="match status" value="1"/>
</dbReference>
<sequence>MPNYYLAFTIGPIYRTMDGARFTRELWASSYLFSYLVKEVTRRIQQKIPAGTFIVPAIVDGLDDLYKPAAERKKNAQGAGLFPDRFILQIPEPGQLSTLEKIIDDTLIDLTEQMRLTASINGNVLTFLRNYLQLYALEIPVEPDQNVIQAIMPYLDTLELQRSINSTDQSFLRDLFDRVTKSFLTDDAFGSNHSFETILEVAARDFSDTNEYKAIGAKRSGRKSTNSGPVSFSEAIKPVSEDSEEIGETDPVAEENKLIAYLSTHNAATATPVPTRIFRPAHKYIAVVQADGDNVGKVIAKLKPDDYQKFSKSLSDFAINAAEEIARYGGMNIYAGGDDLLFFAPVLRQNETIFDLLIRLDKLFTTAFSAKQFPVGEGNHSPTLSFGVSITYYKFPLFEARQAAARQLVGVAKQTDGKNTIGLRIQKHSGQPLEGAFRINSDSFQHLIGLLNTAKTDADRTLTSVMHKIRENEFLLKQIGSDKAALQAFFDNSFNEEIHQDDAKAFLDIVVLLLNDCFTDYPDKPDTAIRSAYALLRTHGFLTSTELN</sequence>
<dbReference type="RefSeq" id="WP_129601262.1">
    <property type="nucleotide sequence ID" value="NZ_SBLB01000002.1"/>
</dbReference>
<dbReference type="InterPro" id="IPR000160">
    <property type="entry name" value="GGDEF_dom"/>
</dbReference>
<dbReference type="InterPro" id="IPR013407">
    <property type="entry name" value="CRISPR-assoc_prot_Cmr2"/>
</dbReference>
<organism evidence="5 6">
    <name type="scientific">Spirosoma sordidisoli</name>
    <dbReference type="NCBI Taxonomy" id="2502893"/>
    <lineage>
        <taxon>Bacteria</taxon>
        <taxon>Pseudomonadati</taxon>
        <taxon>Bacteroidota</taxon>
        <taxon>Cytophagia</taxon>
        <taxon>Cytophagales</taxon>
        <taxon>Cytophagaceae</taxon>
        <taxon>Spirosoma</taxon>
    </lineage>
</organism>
<accession>A0A4Q2UL48</accession>
<feature type="region of interest" description="Disordered" evidence="3">
    <location>
        <begin position="217"/>
        <end position="249"/>
    </location>
</feature>
<dbReference type="GO" id="GO:0051607">
    <property type="term" value="P:defense response to virus"/>
    <property type="evidence" value="ECO:0007669"/>
    <property type="project" value="UniProtKB-KW"/>
</dbReference>
<dbReference type="Gene3D" id="3.30.70.270">
    <property type="match status" value="1"/>
</dbReference>
<keyword evidence="2" id="KW-0051">Antiviral defense</keyword>
<dbReference type="InterPro" id="IPR054767">
    <property type="entry name" value="Cas10-Cmr2_palm2"/>
</dbReference>
<dbReference type="Pfam" id="PF12469">
    <property type="entry name" value="Cmr2_N"/>
    <property type="match status" value="1"/>
</dbReference>
<dbReference type="NCBIfam" id="TIGR02577">
    <property type="entry name" value="cas_TM1794_Cmr2"/>
    <property type="match status" value="1"/>
</dbReference>
<gene>
    <name evidence="5" type="primary">cas10</name>
    <name evidence="5" type="ORF">EQG79_09190</name>
</gene>
<dbReference type="EMBL" id="SBLB01000002">
    <property type="protein sequence ID" value="RYC70034.1"/>
    <property type="molecule type" value="Genomic_DNA"/>
</dbReference>
<dbReference type="InterPro" id="IPR038242">
    <property type="entry name" value="Cmr2_N"/>
</dbReference>
<reference evidence="5 6" key="1">
    <citation type="submission" date="2019-01" db="EMBL/GenBank/DDBJ databases">
        <title>Spirosoma flava sp. nov., a propanil-degrading bacterium isolated from herbicide-contaminated soil.</title>
        <authorList>
            <person name="Zhang L."/>
            <person name="Jiang J.-D."/>
        </authorList>
    </citation>
    <scope>NUCLEOTIDE SEQUENCE [LARGE SCALE GENOMIC DNA]</scope>
    <source>
        <strain evidence="5 6">TY50</strain>
    </source>
</reference>
<evidence type="ECO:0000256" key="2">
    <source>
        <dbReference type="ARBA" id="ARBA00023118"/>
    </source>
</evidence>
<protein>
    <submittedName>
        <fullName evidence="5">Type III-B CRISPR-associated protein Cas10/Cmr2</fullName>
    </submittedName>
</protein>
<dbReference type="Proteomes" id="UP000290407">
    <property type="component" value="Unassembled WGS sequence"/>
</dbReference>
<evidence type="ECO:0000313" key="6">
    <source>
        <dbReference type="Proteomes" id="UP000290407"/>
    </source>
</evidence>
<dbReference type="InterPro" id="IPR043128">
    <property type="entry name" value="Rev_trsase/Diguanyl_cyclase"/>
</dbReference>
<feature type="domain" description="GGDEF" evidence="4">
    <location>
        <begin position="283"/>
        <end position="426"/>
    </location>
</feature>
<dbReference type="Pfam" id="PF22335">
    <property type="entry name" value="Cas10-Cmr2_palm2"/>
    <property type="match status" value="1"/>
</dbReference>
<keyword evidence="1" id="KW-0547">Nucleotide-binding</keyword>
<evidence type="ECO:0000259" key="4">
    <source>
        <dbReference type="PROSITE" id="PS50887"/>
    </source>
</evidence>
<dbReference type="AlphaFoldDB" id="A0A4Q2UL48"/>
<keyword evidence="6" id="KW-1185">Reference proteome</keyword>
<comment type="caution">
    <text evidence="5">The sequence shown here is derived from an EMBL/GenBank/DDBJ whole genome shotgun (WGS) entry which is preliminary data.</text>
</comment>
<evidence type="ECO:0000256" key="1">
    <source>
        <dbReference type="ARBA" id="ARBA00022741"/>
    </source>
</evidence>